<dbReference type="InterPro" id="IPR008928">
    <property type="entry name" value="6-hairpin_glycosidase_sf"/>
</dbReference>
<comment type="caution">
    <text evidence="3">The sequence shown here is derived from an EMBL/GenBank/DDBJ whole genome shotgun (WGS) entry which is preliminary data.</text>
</comment>
<name>A0ABX1Z2I5_9BACL</name>
<keyword evidence="4" id="KW-1185">Reference proteome</keyword>
<dbReference type="Proteomes" id="UP000658690">
    <property type="component" value="Unassembled WGS sequence"/>
</dbReference>
<dbReference type="InterPro" id="IPR012341">
    <property type="entry name" value="6hp_glycosidase-like_sf"/>
</dbReference>
<organism evidence="3 4">
    <name type="scientific">Paenibacillus germinis</name>
    <dbReference type="NCBI Taxonomy" id="2654979"/>
    <lineage>
        <taxon>Bacteria</taxon>
        <taxon>Bacillati</taxon>
        <taxon>Bacillota</taxon>
        <taxon>Bacilli</taxon>
        <taxon>Bacillales</taxon>
        <taxon>Paenibacillaceae</taxon>
        <taxon>Paenibacillus</taxon>
    </lineage>
</organism>
<reference evidence="3 4" key="1">
    <citation type="submission" date="2019-10" db="EMBL/GenBank/DDBJ databases">
        <title>Description of Paenibacillus choica sp. nov.</title>
        <authorList>
            <person name="Carlier A."/>
            <person name="Qi S."/>
        </authorList>
    </citation>
    <scope>NUCLEOTIDE SEQUENCE [LARGE SCALE GENOMIC DNA]</scope>
    <source>
        <strain evidence="3 4">LMG 31460</strain>
    </source>
</reference>
<gene>
    <name evidence="3" type="ORF">GC102_17810</name>
</gene>
<evidence type="ECO:0000313" key="4">
    <source>
        <dbReference type="Proteomes" id="UP000658690"/>
    </source>
</evidence>
<keyword evidence="2" id="KW-0413">Isomerase</keyword>
<proteinExistence type="inferred from homology"/>
<dbReference type="Pfam" id="PF07221">
    <property type="entry name" value="GlcNAc_2-epim"/>
    <property type="match status" value="1"/>
</dbReference>
<comment type="similarity">
    <text evidence="1">Belongs to the N-acylglucosamine 2-epimerase family.</text>
</comment>
<sequence>MIFADDELDNVALLKFYEQHLVQDLLPFWNRALDKKNGGVFTCFNNAGTESISTDKYTWSQGRFVWLWARIASMISQGILRGNAVDYLDQAEKTVHFLKKYAIMESGNCAFLITESGDKKESIPGAGYDTSFYADCFVVLGFAEFGRVSRRVDIVEDALQLYNRVRQRLQTSDVRSEPYPIPEGFKAHSVPMILLNVSQQLMDTLEAMDHPQYGSMRDNCLLYMEQIMGEFAMSDHRIAEILPIQGVVPDSVLCRHVNPGHTLECMWFIMNTAAKLNRADLIDKVIPVIKKAYELGWDSNEGGLLRFVDREGGKPKGFETGDTYEALILDTWDSKLWWPHSEALYCSLLAYELSKDKEFVTLYEKTQQYVFEKFPNSDKQIGEWIQILDRKGFPLEKVVALPVKDPFHIIRNVLLIIELYADKIRKQMEAVRV</sequence>
<dbReference type="RefSeq" id="WP_171690763.1">
    <property type="nucleotide sequence ID" value="NZ_WHOC01000089.1"/>
</dbReference>
<evidence type="ECO:0000313" key="3">
    <source>
        <dbReference type="EMBL" id="NOU87615.1"/>
    </source>
</evidence>
<dbReference type="SUPFAM" id="SSF48208">
    <property type="entry name" value="Six-hairpin glycosidases"/>
    <property type="match status" value="1"/>
</dbReference>
<dbReference type="PANTHER" id="PTHR15108">
    <property type="entry name" value="N-ACYLGLUCOSAMINE-2-EPIMERASE"/>
    <property type="match status" value="1"/>
</dbReference>
<protein>
    <submittedName>
        <fullName evidence="3">N-acylglucosamine 2-epimerase</fullName>
    </submittedName>
</protein>
<accession>A0ABX1Z2I5</accession>
<dbReference type="EMBL" id="WHOC01000089">
    <property type="protein sequence ID" value="NOU87615.1"/>
    <property type="molecule type" value="Genomic_DNA"/>
</dbReference>
<dbReference type="InterPro" id="IPR010819">
    <property type="entry name" value="AGE/CE"/>
</dbReference>
<evidence type="ECO:0000256" key="2">
    <source>
        <dbReference type="ARBA" id="ARBA00023235"/>
    </source>
</evidence>
<evidence type="ECO:0000256" key="1">
    <source>
        <dbReference type="ARBA" id="ARBA00008558"/>
    </source>
</evidence>
<dbReference type="Gene3D" id="1.50.10.10">
    <property type="match status" value="1"/>
</dbReference>